<protein>
    <submittedName>
        <fullName evidence="2">Phosphonate metabolism protein PhnM</fullName>
    </submittedName>
</protein>
<dbReference type="InterPro" id="IPR032466">
    <property type="entry name" value="Metal_Hydrolase"/>
</dbReference>
<dbReference type="InterPro" id="IPR013108">
    <property type="entry name" value="Amidohydro_3"/>
</dbReference>
<dbReference type="EMBL" id="FMHG01000001">
    <property type="protein sequence ID" value="SCJ40594.1"/>
    <property type="molecule type" value="Genomic_DNA"/>
</dbReference>
<evidence type="ECO:0000259" key="1">
    <source>
        <dbReference type="Pfam" id="PF07969"/>
    </source>
</evidence>
<dbReference type="InterPro" id="IPR011059">
    <property type="entry name" value="Metal-dep_hydrolase_composite"/>
</dbReference>
<organism evidence="2">
    <name type="scientific">uncultured Anaerotruncus sp</name>
    <dbReference type="NCBI Taxonomy" id="905011"/>
    <lineage>
        <taxon>Bacteria</taxon>
        <taxon>Bacillati</taxon>
        <taxon>Bacillota</taxon>
        <taxon>Clostridia</taxon>
        <taxon>Eubacteriales</taxon>
        <taxon>Oscillospiraceae</taxon>
        <taxon>Anaerotruncus</taxon>
        <taxon>environmental samples</taxon>
    </lineage>
</organism>
<evidence type="ECO:0000313" key="2">
    <source>
        <dbReference type="EMBL" id="SCJ40594.1"/>
    </source>
</evidence>
<dbReference type="GO" id="GO:0016810">
    <property type="term" value="F:hydrolase activity, acting on carbon-nitrogen (but not peptide) bonds"/>
    <property type="evidence" value="ECO:0007669"/>
    <property type="project" value="InterPro"/>
</dbReference>
<dbReference type="AlphaFoldDB" id="A0A1C6G6A2"/>
<proteinExistence type="predicted"/>
<name>A0A1C6G6A2_9FIRM</name>
<dbReference type="Pfam" id="PF07969">
    <property type="entry name" value="Amidohydro_3"/>
    <property type="match status" value="1"/>
</dbReference>
<feature type="domain" description="Amidohydrolase 3" evidence="1">
    <location>
        <begin position="275"/>
        <end position="336"/>
    </location>
</feature>
<reference evidence="2" key="1">
    <citation type="submission" date="2015-09" db="EMBL/GenBank/DDBJ databases">
        <authorList>
            <consortium name="Pathogen Informatics"/>
        </authorList>
    </citation>
    <scope>NUCLEOTIDE SEQUENCE</scope>
    <source>
        <strain evidence="2">2789STDY5834896</strain>
    </source>
</reference>
<dbReference type="Gene3D" id="3.20.20.140">
    <property type="entry name" value="Metal-dependent hydrolases"/>
    <property type="match status" value="2"/>
</dbReference>
<dbReference type="PANTHER" id="PTHR22642:SF2">
    <property type="entry name" value="PROTEIN LONG AFTER FAR-RED 3"/>
    <property type="match status" value="1"/>
</dbReference>
<dbReference type="SUPFAM" id="SSF51338">
    <property type="entry name" value="Composite domain of metallo-dependent hydrolases"/>
    <property type="match status" value="1"/>
</dbReference>
<sequence length="354" mass="38470">MARKVLYYGGDIITADRDVYAAALLTDGGRVLAVGEPDALIQRAGDDVEPCDLQGATLLPGFVDGQASLLHLAGHQAQPGYLQSVAQLQRAQRALLLRGVTTVGSCCRTPADFTLLRTAAGQGLVCTDVQASIHIDIAEQVLPQNAEYLGSGQRCGLGRLRIASLYIVLDRPDRYRDQELRRIVQYSLARHMQLVAHCQSPQLARQFADNFAAALQKSTECCTYRPVITCPQPLDVRALSSSALQFAGAPSPLPEALPRPLSAMRRLILGEVLPLQALKIAAYRPAYLYFEEDQKGILQPGARADLVLLSDNPLKVRPNELGDIRVQSVIKNGEQLHLFAQSTAGAVHQTSPHR</sequence>
<gene>
    <name evidence="2" type="ORF">SAMEA3545359_00239</name>
</gene>
<dbReference type="SUPFAM" id="SSF51556">
    <property type="entry name" value="Metallo-dependent hydrolases"/>
    <property type="match status" value="1"/>
</dbReference>
<accession>A0A1C6G6A2</accession>
<dbReference type="PANTHER" id="PTHR22642">
    <property type="entry name" value="IMIDAZOLONEPROPIONASE"/>
    <property type="match status" value="1"/>
</dbReference>
<dbReference type="Gene3D" id="2.30.40.10">
    <property type="entry name" value="Urease, subunit C, domain 1"/>
    <property type="match status" value="1"/>
</dbReference>